<dbReference type="Gene3D" id="2.60.120.260">
    <property type="entry name" value="Galactose-binding domain-like"/>
    <property type="match status" value="1"/>
</dbReference>
<dbReference type="Gene3D" id="3.20.20.70">
    <property type="entry name" value="Aldolase class I"/>
    <property type="match status" value="1"/>
</dbReference>
<reference evidence="10 11" key="1">
    <citation type="submission" date="2018-06" db="EMBL/GenBank/DDBJ databases">
        <title>Complete Genomes of Monosporascus.</title>
        <authorList>
            <person name="Robinson A.J."/>
            <person name="Natvig D.O."/>
        </authorList>
    </citation>
    <scope>NUCLEOTIDE SEQUENCE [LARGE SCALE GENOMIC DNA]</scope>
    <source>
        <strain evidence="10 11">CBS 609.92</strain>
    </source>
</reference>
<dbReference type="EMBL" id="QJNS01000004">
    <property type="protein sequence ID" value="RYO95160.1"/>
    <property type="molecule type" value="Genomic_DNA"/>
</dbReference>
<protein>
    <recommendedName>
        <fullName evidence="3 7">Alpha-galactosidase</fullName>
        <ecNumber evidence="3 7">3.2.1.22</ecNumber>
    </recommendedName>
    <alternativeName>
        <fullName evidence="7">Melibiase</fullName>
    </alternativeName>
</protein>
<organism evidence="10 11">
    <name type="scientific">Monosporascus cannonballus</name>
    <dbReference type="NCBI Taxonomy" id="155416"/>
    <lineage>
        <taxon>Eukaryota</taxon>
        <taxon>Fungi</taxon>
        <taxon>Dikarya</taxon>
        <taxon>Ascomycota</taxon>
        <taxon>Pezizomycotina</taxon>
        <taxon>Sordariomycetes</taxon>
        <taxon>Xylariomycetidae</taxon>
        <taxon>Xylariales</taxon>
        <taxon>Xylariales incertae sedis</taxon>
        <taxon>Monosporascus</taxon>
    </lineage>
</organism>
<dbReference type="Pfam" id="PF16499">
    <property type="entry name" value="Melibiase_2"/>
    <property type="match status" value="1"/>
</dbReference>
<proteinExistence type="inferred from homology"/>
<evidence type="ECO:0000256" key="7">
    <source>
        <dbReference type="RuleBase" id="RU361168"/>
    </source>
</evidence>
<comment type="catalytic activity">
    <reaction evidence="1 7">
        <text>Hydrolysis of terminal, non-reducing alpha-D-galactose residues in alpha-D-galactosides, including galactose oligosaccharides, galactomannans and galactolipids.</text>
        <dbReference type="EC" id="3.2.1.22"/>
    </reaction>
</comment>
<feature type="signal peptide" evidence="8">
    <location>
        <begin position="1"/>
        <end position="22"/>
    </location>
</feature>
<evidence type="ECO:0000256" key="6">
    <source>
        <dbReference type="ARBA" id="ARBA00023295"/>
    </source>
</evidence>
<keyword evidence="4 8" id="KW-0732">Signal</keyword>
<dbReference type="EC" id="3.2.1.22" evidence="3 7"/>
<dbReference type="PANTHER" id="PTHR11452:SF75">
    <property type="entry name" value="ALPHA-GALACTOSIDASE MEL1"/>
    <property type="match status" value="1"/>
</dbReference>
<comment type="similarity">
    <text evidence="2 7">Belongs to the glycosyl hydrolase 27 family.</text>
</comment>
<evidence type="ECO:0000256" key="1">
    <source>
        <dbReference type="ARBA" id="ARBA00001255"/>
    </source>
</evidence>
<dbReference type="Pfam" id="PF17801">
    <property type="entry name" value="Melibiase_C"/>
    <property type="match status" value="1"/>
</dbReference>
<dbReference type="PRINTS" id="PR00740">
    <property type="entry name" value="GLHYDRLASE27"/>
</dbReference>
<evidence type="ECO:0000256" key="5">
    <source>
        <dbReference type="ARBA" id="ARBA00022801"/>
    </source>
</evidence>
<comment type="caution">
    <text evidence="10">The sequence shown here is derived from an EMBL/GenBank/DDBJ whole genome shotgun (WGS) entry which is preliminary data.</text>
</comment>
<dbReference type="InterPro" id="IPR017853">
    <property type="entry name" value="GH"/>
</dbReference>
<accession>A0ABY0HJU7</accession>
<evidence type="ECO:0000256" key="2">
    <source>
        <dbReference type="ARBA" id="ARBA00009743"/>
    </source>
</evidence>
<evidence type="ECO:0000313" key="10">
    <source>
        <dbReference type="EMBL" id="RYO95160.1"/>
    </source>
</evidence>
<dbReference type="Proteomes" id="UP000294003">
    <property type="component" value="Unassembled WGS sequence"/>
</dbReference>
<dbReference type="PANTHER" id="PTHR11452">
    <property type="entry name" value="ALPHA-GALACTOSIDASE/ALPHA-N-ACETYLGALACTOSAMINIDASE"/>
    <property type="match status" value="1"/>
</dbReference>
<dbReference type="InterPro" id="IPR013785">
    <property type="entry name" value="Aldolase_TIM"/>
</dbReference>
<evidence type="ECO:0000256" key="8">
    <source>
        <dbReference type="SAM" id="SignalP"/>
    </source>
</evidence>
<dbReference type="CDD" id="cd04081">
    <property type="entry name" value="CBM35_galactosidase-like"/>
    <property type="match status" value="1"/>
</dbReference>
<feature type="domain" description="Alpha galactosidase C-terminal" evidence="9">
    <location>
        <begin position="324"/>
        <end position="396"/>
    </location>
</feature>
<evidence type="ECO:0000259" key="9">
    <source>
        <dbReference type="Pfam" id="PF17801"/>
    </source>
</evidence>
<keyword evidence="11" id="KW-1185">Reference proteome</keyword>
<keyword evidence="6 7" id="KW-0326">Glycosidase</keyword>
<dbReference type="CDD" id="cd14792">
    <property type="entry name" value="GH27"/>
    <property type="match status" value="1"/>
</dbReference>
<dbReference type="SUPFAM" id="SSF51445">
    <property type="entry name" value="(Trans)glycosidases"/>
    <property type="match status" value="1"/>
</dbReference>
<evidence type="ECO:0000256" key="3">
    <source>
        <dbReference type="ARBA" id="ARBA00012755"/>
    </source>
</evidence>
<feature type="chain" id="PRO_5045659974" description="Alpha-galactosidase" evidence="8">
    <location>
        <begin position="23"/>
        <end position="550"/>
    </location>
</feature>
<dbReference type="Gene3D" id="2.60.40.1180">
    <property type="entry name" value="Golgi alpha-mannosidase II"/>
    <property type="match status" value="1"/>
</dbReference>
<keyword evidence="5 7" id="KW-0378">Hydrolase</keyword>
<name>A0ABY0HJU7_9PEZI</name>
<evidence type="ECO:0000256" key="4">
    <source>
        <dbReference type="ARBA" id="ARBA00022729"/>
    </source>
</evidence>
<evidence type="ECO:0000313" key="11">
    <source>
        <dbReference type="Proteomes" id="UP000294003"/>
    </source>
</evidence>
<dbReference type="InterPro" id="IPR002241">
    <property type="entry name" value="Glyco_hydro_27"/>
</dbReference>
<keyword evidence="7" id="KW-1015">Disulfide bond</keyword>
<dbReference type="SUPFAM" id="SSF51011">
    <property type="entry name" value="Glycosyl hydrolase domain"/>
    <property type="match status" value="1"/>
</dbReference>
<gene>
    <name evidence="10" type="ORF">DL762_000192</name>
</gene>
<dbReference type="InterPro" id="IPR041233">
    <property type="entry name" value="Melibiase_C"/>
</dbReference>
<dbReference type="InterPro" id="IPR013780">
    <property type="entry name" value="Glyco_hydro_b"/>
</dbReference>
<sequence length="550" mass="60320">MLAMVRSLLSSLLPFVAAPVAATLHKQSTPPMGWNSYNYYGCKPSEEIIKTNAEALVNSGLAALGYDYVTTDCGWMSRDRDGDGRLQWNGTLFPSGGEELGAFIHDLGLKFGLYSGAGYYQCGSVDLPASLGYEEIDAQSFADWEVDALKYDNCYSSSPDVMVNNSSPISQSPVRHQKMASVLDSVDRDIAYYICQWGIGYNVGEWASPISNSWRISNDIYNAWRSIWRITNEVVPYGRHTRVGAFPDMDMLIIGLNALSLEEERFHFSMWAINKSPLKIGAPVAESVIVPRESIDILSNAEVIAINQDSLSKQARLIRRYTEEEWDIWAGELSDSRMVLGIVNWKNETQTVSVDLKVAGVQEANARDVWAHQDLGRLSGAGKWDLKGHEMKLLILSEITKPSSASNGTGFHPSEHARLSGSAVVESCAKGECLPAGSRARYIAADSTVTFDGITSNGEGTKLLGVDFINYEIATDSAWGWGSNTRNMTVAVNGGKAKRWAFPISGGDWLEADRMFIEVDGFVDGDVNTVSFAGFGDSYAPDLVGFEIFE</sequence>